<evidence type="ECO:0000259" key="9">
    <source>
        <dbReference type="Pfam" id="PF04552"/>
    </source>
</evidence>
<comment type="caution">
    <text evidence="11">The sequence shown here is derived from an EMBL/GenBank/DDBJ whole genome shotgun (WGS) entry which is preliminary data.</text>
</comment>
<sequence length="423" mass="49295">MSDQVKVFTGLNQEEIAANTLLLDILDLNGEQLTYYFEEELIENPFIEFEYPIEQRVAALPKEAGQEDQHQIDPQSPRSPQTLETFLYEQILLYRQTPIRDVMIQLINFLDKRGYIPYSYQEIASKLQVEPMVALDALTLIKQLEPSGIGAYDLRECLMLQTEQDPHAPNVAYYILESFFDELSDEDYVEIESKSQLTREEIKLCVNYYHTLRSSPASLFDRPDRINLIPDVSVKLDGIEVEVRFNRQYYPRLRFNQTYYEEMEAKKDLQLRQYIRPHKEQYETLINCLRLREELITRVTKVIVKAQAEFFVGQRTSPAPLLLKDIAEQMRLSESIVRAIVVNKNLAFNEVVFAFTDFINVSARIGRNGLSALNIQGFIRDIMTKQGPNISDREIVELLEKQKISISTQLVARYRKNILQKEG</sequence>
<dbReference type="InterPro" id="IPR000394">
    <property type="entry name" value="RNA_pol_sigma_54"/>
</dbReference>
<keyword evidence="4" id="KW-0548">Nucleotidyltransferase</keyword>
<dbReference type="Pfam" id="PF04552">
    <property type="entry name" value="Sigma54_DBD"/>
    <property type="match status" value="1"/>
</dbReference>
<evidence type="ECO:0000259" key="10">
    <source>
        <dbReference type="Pfam" id="PF04963"/>
    </source>
</evidence>
<accession>A0ABS0LSG4</accession>
<organism evidence="11 12">
    <name type="scientific">Facklamia lactis</name>
    <dbReference type="NCBI Taxonomy" id="2749967"/>
    <lineage>
        <taxon>Bacteria</taxon>
        <taxon>Bacillati</taxon>
        <taxon>Bacillota</taxon>
        <taxon>Bacilli</taxon>
        <taxon>Lactobacillales</taxon>
        <taxon>Aerococcaceae</taxon>
        <taxon>Facklamia</taxon>
    </lineage>
</organism>
<reference evidence="11 12" key="1">
    <citation type="submission" date="2020-07" db="EMBL/GenBank/DDBJ databases">
        <title>Facklamia lactis sp. nov., isolated from raw milk.</title>
        <authorList>
            <person name="Doll E.V."/>
            <person name="Huptas C."/>
            <person name="Staib L."/>
            <person name="Wenning M."/>
            <person name="Scherer S."/>
        </authorList>
    </citation>
    <scope>NUCLEOTIDE SEQUENCE [LARGE SCALE GENOMIC DNA]</scope>
    <source>
        <strain evidence="11 12">DSM 111018</strain>
    </source>
</reference>
<dbReference type="RefSeq" id="WP_197116024.1">
    <property type="nucleotide sequence ID" value="NZ_JACBXQ010000006.1"/>
</dbReference>
<evidence type="ECO:0000256" key="5">
    <source>
        <dbReference type="ARBA" id="ARBA00023015"/>
    </source>
</evidence>
<evidence type="ECO:0000256" key="3">
    <source>
        <dbReference type="ARBA" id="ARBA00022679"/>
    </source>
</evidence>
<dbReference type="PANTHER" id="PTHR32248">
    <property type="entry name" value="RNA POLYMERASE SIGMA-54 FACTOR"/>
    <property type="match status" value="1"/>
</dbReference>
<keyword evidence="3" id="KW-0808">Transferase</keyword>
<keyword evidence="2" id="KW-0240">DNA-directed RNA polymerase</keyword>
<proteinExistence type="inferred from homology"/>
<comment type="similarity">
    <text evidence="1">Belongs to the sigma-54 factor family.</text>
</comment>
<keyword evidence="12" id="KW-1185">Reference proteome</keyword>
<name>A0ABS0LSG4_9LACT</name>
<keyword evidence="5" id="KW-0805">Transcription regulation</keyword>
<protein>
    <submittedName>
        <fullName evidence="11">RNA polymerase subunit sigma-54</fullName>
    </submittedName>
</protein>
<dbReference type="InterPro" id="IPR038709">
    <property type="entry name" value="RpoN_core-bd_sf"/>
</dbReference>
<feature type="domain" description="RNA polymerase sigma factor 54 core-binding" evidence="10">
    <location>
        <begin position="79"/>
        <end position="259"/>
    </location>
</feature>
<dbReference type="EMBL" id="JACBXQ010000006">
    <property type="protein sequence ID" value="MBG9987101.1"/>
    <property type="molecule type" value="Genomic_DNA"/>
</dbReference>
<evidence type="ECO:0000256" key="1">
    <source>
        <dbReference type="ARBA" id="ARBA00008798"/>
    </source>
</evidence>
<keyword evidence="6" id="KW-0731">Sigma factor</keyword>
<evidence type="ECO:0000256" key="7">
    <source>
        <dbReference type="ARBA" id="ARBA00023125"/>
    </source>
</evidence>
<evidence type="ECO:0000313" key="11">
    <source>
        <dbReference type="EMBL" id="MBG9987101.1"/>
    </source>
</evidence>
<keyword evidence="8" id="KW-0804">Transcription</keyword>
<gene>
    <name evidence="11" type="ORF">HZY91_09495</name>
</gene>
<dbReference type="PIRSF" id="PIRSF000774">
    <property type="entry name" value="RpoN"/>
    <property type="match status" value="1"/>
</dbReference>
<evidence type="ECO:0000256" key="2">
    <source>
        <dbReference type="ARBA" id="ARBA00022478"/>
    </source>
</evidence>
<evidence type="ECO:0000313" key="12">
    <source>
        <dbReference type="Proteomes" id="UP000721415"/>
    </source>
</evidence>
<dbReference type="InterPro" id="IPR007046">
    <property type="entry name" value="RNA_pol_sigma_54_core-bd"/>
</dbReference>
<evidence type="ECO:0000256" key="4">
    <source>
        <dbReference type="ARBA" id="ARBA00022695"/>
    </source>
</evidence>
<dbReference type="PRINTS" id="PR00045">
    <property type="entry name" value="SIGMA54FCT"/>
</dbReference>
<feature type="domain" description="RNA polymerase sigma factor 54 DNA-binding" evidence="9">
    <location>
        <begin position="273"/>
        <end position="417"/>
    </location>
</feature>
<keyword evidence="7" id="KW-0238">DNA-binding</keyword>
<dbReference type="PROSITE" id="PS50044">
    <property type="entry name" value="SIGMA54_3"/>
    <property type="match status" value="1"/>
</dbReference>
<dbReference type="PANTHER" id="PTHR32248:SF4">
    <property type="entry name" value="RNA POLYMERASE SIGMA-54 FACTOR"/>
    <property type="match status" value="1"/>
</dbReference>
<dbReference type="InterPro" id="IPR007634">
    <property type="entry name" value="RNA_pol_sigma_54_DNA-bd"/>
</dbReference>
<evidence type="ECO:0000256" key="8">
    <source>
        <dbReference type="ARBA" id="ARBA00023163"/>
    </source>
</evidence>
<dbReference type="Gene3D" id="1.10.10.1330">
    <property type="entry name" value="RNA polymerase sigma-54 factor, core-binding domain"/>
    <property type="match status" value="1"/>
</dbReference>
<dbReference type="Proteomes" id="UP000721415">
    <property type="component" value="Unassembled WGS sequence"/>
</dbReference>
<evidence type="ECO:0000256" key="6">
    <source>
        <dbReference type="ARBA" id="ARBA00023082"/>
    </source>
</evidence>
<dbReference type="Gene3D" id="1.10.10.60">
    <property type="entry name" value="Homeodomain-like"/>
    <property type="match status" value="1"/>
</dbReference>
<dbReference type="Pfam" id="PF04963">
    <property type="entry name" value="Sigma54_CBD"/>
    <property type="match status" value="1"/>
</dbReference>